<dbReference type="RefSeq" id="WP_066413098.1">
    <property type="nucleotide sequence ID" value="NZ_CP018866.1"/>
</dbReference>
<dbReference type="GO" id="GO:0030435">
    <property type="term" value="P:sporulation resulting in formation of a cellular spore"/>
    <property type="evidence" value="ECO:0007669"/>
    <property type="project" value="InterPro"/>
</dbReference>
<dbReference type="Pfam" id="PF08486">
    <property type="entry name" value="SpoIID"/>
    <property type="match status" value="1"/>
</dbReference>
<feature type="signal peptide" evidence="1">
    <location>
        <begin position="1"/>
        <end position="21"/>
    </location>
</feature>
<evidence type="ECO:0000256" key="1">
    <source>
        <dbReference type="SAM" id="SignalP"/>
    </source>
</evidence>
<gene>
    <name evidence="3" type="ORF">BC6307_14355</name>
</gene>
<dbReference type="InterPro" id="IPR013486">
    <property type="entry name" value="SpoIID/LytB"/>
</dbReference>
<dbReference type="InterPro" id="IPR051922">
    <property type="entry name" value="Bact_Sporulation_Assoc"/>
</dbReference>
<proteinExistence type="predicted"/>
<evidence type="ECO:0000313" key="4">
    <source>
        <dbReference type="Proteomes" id="UP000215224"/>
    </source>
</evidence>
<dbReference type="Proteomes" id="UP000215224">
    <property type="component" value="Chromosome"/>
</dbReference>
<dbReference type="PANTHER" id="PTHR30032:SF4">
    <property type="entry name" value="AMIDASE ENHANCER"/>
    <property type="match status" value="1"/>
</dbReference>
<name>A0A223KSE5_9BACI</name>
<keyword evidence="1" id="KW-0732">Signal</keyword>
<dbReference type="STRING" id="1314751.GCA_001591425_01069"/>
<organism evidence="3 4">
    <name type="scientific">Sutcliffiella cohnii</name>
    <dbReference type="NCBI Taxonomy" id="33932"/>
    <lineage>
        <taxon>Bacteria</taxon>
        <taxon>Bacillati</taxon>
        <taxon>Bacillota</taxon>
        <taxon>Bacilli</taxon>
        <taxon>Bacillales</taxon>
        <taxon>Bacillaceae</taxon>
        <taxon>Sutcliffiella</taxon>
    </lineage>
</organism>
<protein>
    <submittedName>
        <fullName evidence="3">Modulator protein</fullName>
    </submittedName>
</protein>
<dbReference type="InterPro" id="IPR013693">
    <property type="entry name" value="SpoIID/LytB_N"/>
</dbReference>
<accession>A0A223KSE5</accession>
<feature type="chain" id="PRO_5039295150" evidence="1">
    <location>
        <begin position="22"/>
        <end position="419"/>
    </location>
</feature>
<dbReference type="AlphaFoldDB" id="A0A223KSE5"/>
<feature type="domain" description="Sporulation stage II protein D amidase enhancer LytB N-terminal" evidence="2">
    <location>
        <begin position="120"/>
        <end position="200"/>
    </location>
</feature>
<dbReference type="NCBIfam" id="TIGR02669">
    <property type="entry name" value="SpoIID_LytB"/>
    <property type="match status" value="1"/>
</dbReference>
<evidence type="ECO:0000259" key="2">
    <source>
        <dbReference type="Pfam" id="PF08486"/>
    </source>
</evidence>
<dbReference type="PANTHER" id="PTHR30032">
    <property type="entry name" value="N-ACETYLMURAMOYL-L-ALANINE AMIDASE-RELATED"/>
    <property type="match status" value="1"/>
</dbReference>
<evidence type="ECO:0000313" key="3">
    <source>
        <dbReference type="EMBL" id="AST92389.1"/>
    </source>
</evidence>
<keyword evidence="4" id="KW-1185">Reference proteome</keyword>
<dbReference type="EMBL" id="CP018866">
    <property type="protein sequence ID" value="AST92389.1"/>
    <property type="molecule type" value="Genomic_DNA"/>
</dbReference>
<reference evidence="3 4" key="1">
    <citation type="submission" date="2016-12" db="EMBL/GenBank/DDBJ databases">
        <title>The whole genome sequencing and assembly of Bacillus cohnii DSM 6307T strain.</title>
        <authorList>
            <person name="Lee Y.-J."/>
            <person name="Yi H."/>
            <person name="Bahn Y.-S."/>
            <person name="Kim J.F."/>
            <person name="Lee D.-W."/>
        </authorList>
    </citation>
    <scope>NUCLEOTIDE SEQUENCE [LARGE SCALE GENOMIC DNA]</scope>
    <source>
        <strain evidence="3 4">DSM 6307</strain>
    </source>
</reference>
<dbReference type="GO" id="GO:0030288">
    <property type="term" value="C:outer membrane-bounded periplasmic space"/>
    <property type="evidence" value="ECO:0007669"/>
    <property type="project" value="TreeGrafter"/>
</dbReference>
<dbReference type="KEGG" id="bcoh:BC6307_14355"/>
<sequence length="419" mass="48474">MRHYFWLLFTMILLLPTNVFADEMITIRLVNYVEDTNELTVKVKGEYTTFDSSFSLEEGKNYTFKVKERMLVIESEGTSYQIEGSVAFIPKKYDTEHIMVIDDRPYLGAMEFIIEKGHFIRPVNQLLLEDYLKGVVPFEVYPTWELETLKAQTLAARTYAITNLHRNMDDTISYQVYGGYTWEEKTSRAVEGTAGEVITYNNRPIDAFYSASNGGLTERNDHVWGGEKLSYFPIKEDPYDPINPWEFRLHQTQIQLENINWDHPNVWDELKELDEPITDSIKRSLHKKGYVGDIKVVAIPKFNVELHSPVTDRAEEGTISIEFLHRLVDGTILYEVVDLEKGNINRIRPMIGGNTFKSYLIDSFELKEGVYYLKGRGFGHGVGMSQWGAEIMGESGKSYKDIIDFYYPGTEIKKFSELR</sequence>